<dbReference type="KEGG" id="naj:B1756_04220"/>
<dbReference type="GO" id="GO:0050313">
    <property type="term" value="F:sulfur dioxygenase activity"/>
    <property type="evidence" value="ECO:0007669"/>
    <property type="project" value="InterPro"/>
</dbReference>
<dbReference type="Pfam" id="PF00581">
    <property type="entry name" value="Rhodanese"/>
    <property type="match status" value="1"/>
</dbReference>
<name>A0A2Z2HZC1_9EURY</name>
<dbReference type="PANTHER" id="PTHR43084:SF1">
    <property type="entry name" value="PERSULFIDE DIOXYGENASE ETHE1, MITOCHONDRIAL"/>
    <property type="match status" value="1"/>
</dbReference>
<dbReference type="GO" id="GO:0070813">
    <property type="term" value="P:hydrogen sulfide metabolic process"/>
    <property type="evidence" value="ECO:0007669"/>
    <property type="project" value="TreeGrafter"/>
</dbReference>
<dbReference type="Proteomes" id="UP000250088">
    <property type="component" value="Chromosome"/>
</dbReference>
<dbReference type="CDD" id="cd07724">
    <property type="entry name" value="POD-like_MBL-fold"/>
    <property type="match status" value="1"/>
</dbReference>
<evidence type="ECO:0000313" key="5">
    <source>
        <dbReference type="Proteomes" id="UP000250088"/>
    </source>
</evidence>
<dbReference type="PROSITE" id="PS50206">
    <property type="entry name" value="RHODANESE_3"/>
    <property type="match status" value="1"/>
</dbReference>
<dbReference type="PANTHER" id="PTHR43084">
    <property type="entry name" value="PERSULFIDE DIOXYGENASE ETHE1"/>
    <property type="match status" value="1"/>
</dbReference>
<dbReference type="CDD" id="cd00158">
    <property type="entry name" value="RHOD"/>
    <property type="match status" value="1"/>
</dbReference>
<dbReference type="OrthoDB" id="9180at2157"/>
<keyword evidence="1" id="KW-0479">Metal-binding</keyword>
<dbReference type="SUPFAM" id="SSF56281">
    <property type="entry name" value="Metallo-hydrolase/oxidoreductase"/>
    <property type="match status" value="1"/>
</dbReference>
<dbReference type="Gene3D" id="3.60.15.10">
    <property type="entry name" value="Ribonuclease Z/Hydroxyacylglutathione hydrolase-like"/>
    <property type="match status" value="1"/>
</dbReference>
<feature type="domain" description="Rhodanese" evidence="3">
    <location>
        <begin position="16"/>
        <end position="112"/>
    </location>
</feature>
<dbReference type="GO" id="GO:0006749">
    <property type="term" value="P:glutathione metabolic process"/>
    <property type="evidence" value="ECO:0007669"/>
    <property type="project" value="InterPro"/>
</dbReference>
<evidence type="ECO:0000256" key="2">
    <source>
        <dbReference type="SAM" id="MobiDB-lite"/>
    </source>
</evidence>
<dbReference type="AlphaFoldDB" id="A0A2Z2HZC1"/>
<dbReference type="GO" id="GO:0046872">
    <property type="term" value="F:metal ion binding"/>
    <property type="evidence" value="ECO:0007669"/>
    <property type="project" value="UniProtKB-KW"/>
</dbReference>
<evidence type="ECO:0000313" key="4">
    <source>
        <dbReference type="EMBL" id="ARS89038.1"/>
    </source>
</evidence>
<dbReference type="InterPro" id="IPR036873">
    <property type="entry name" value="Rhodanese-like_dom_sf"/>
</dbReference>
<dbReference type="EMBL" id="CP019893">
    <property type="protein sequence ID" value="ARS89038.1"/>
    <property type="molecule type" value="Genomic_DNA"/>
</dbReference>
<dbReference type="GeneID" id="32893256"/>
<dbReference type="InterPro" id="IPR036866">
    <property type="entry name" value="RibonucZ/Hydroxyglut_hydro"/>
</dbReference>
<feature type="region of interest" description="Disordered" evidence="2">
    <location>
        <begin position="368"/>
        <end position="393"/>
    </location>
</feature>
<dbReference type="InterPro" id="IPR044528">
    <property type="entry name" value="POD-like_MBL-fold"/>
</dbReference>
<accession>A0A2Z2HZC1</accession>
<reference evidence="5" key="1">
    <citation type="submission" date="2017-02" db="EMBL/GenBank/DDBJ databases">
        <title>Natronthermophilus aegyptiacus gen. nov.,sp. nov., an aerobic, extremely halophilic alkalithermophilic archaeon isolated from the athalassohaline Wadi An Natrun, Egypt.</title>
        <authorList>
            <person name="Zhao B."/>
        </authorList>
    </citation>
    <scope>NUCLEOTIDE SEQUENCE [LARGE SCALE GENOMIC DNA]</scope>
    <source>
        <strain evidence="5">JW/NM-HA 15</strain>
    </source>
</reference>
<organism evidence="4 5">
    <name type="scientific">Natrarchaeobaculum aegyptiacum</name>
    <dbReference type="NCBI Taxonomy" id="745377"/>
    <lineage>
        <taxon>Archaea</taxon>
        <taxon>Methanobacteriati</taxon>
        <taxon>Methanobacteriota</taxon>
        <taxon>Stenosarchaea group</taxon>
        <taxon>Halobacteria</taxon>
        <taxon>Halobacteriales</taxon>
        <taxon>Natrialbaceae</taxon>
        <taxon>Natrarchaeobaculum</taxon>
    </lineage>
</organism>
<dbReference type="Gene3D" id="3.40.250.10">
    <property type="entry name" value="Rhodanese-like domain"/>
    <property type="match status" value="1"/>
</dbReference>
<dbReference type="RefSeq" id="WP_086887418.1">
    <property type="nucleotide sequence ID" value="NZ_CP019893.1"/>
</dbReference>
<dbReference type="InterPro" id="IPR001763">
    <property type="entry name" value="Rhodanese-like_dom"/>
</dbReference>
<dbReference type="SMART" id="SM00450">
    <property type="entry name" value="RHOD"/>
    <property type="match status" value="1"/>
</dbReference>
<dbReference type="InterPro" id="IPR001279">
    <property type="entry name" value="Metallo-B-lactamas"/>
</dbReference>
<evidence type="ECO:0000256" key="1">
    <source>
        <dbReference type="ARBA" id="ARBA00022723"/>
    </source>
</evidence>
<evidence type="ECO:0000259" key="3">
    <source>
        <dbReference type="PROSITE" id="PS50206"/>
    </source>
</evidence>
<proteinExistence type="predicted"/>
<dbReference type="SMART" id="SM00849">
    <property type="entry name" value="Lactamase_B"/>
    <property type="match status" value="1"/>
</dbReference>
<dbReference type="Pfam" id="PF00753">
    <property type="entry name" value="Lactamase_B"/>
    <property type="match status" value="1"/>
</dbReference>
<feature type="compositionally biased region" description="Basic and acidic residues" evidence="2">
    <location>
        <begin position="371"/>
        <end position="384"/>
    </location>
</feature>
<sequence length="393" mass="42217">MVTTLSPDRLAAMLDGDESFTLVDTRPEESYESWRVPGAIHFPFGPEEELDGRLEEFDETVGDADRVVTICAKGISSGNLATQLSSATDDHEVNAVDGGMKGWSGVYETAAVDAGGDLTIVQVQRRAKGCLGYVVGCAATGEAVVVDPTADVEEFVVAAEEAGLTIDGVIDTHVHADHVSGGRELADRLEVPYYMGEHAADRDVTAEFTPLAHLEVLSVGDREVKALYTPGHTSDMLSLLVDDRAVLTADTLHAESTGRTELEFGEVPRALETGNGETASNGEEGARLLYETLQRTILTQPEQILVLPGHVPVTAEGEFDTGTPGKPITTTIHDARTGIDVLRLEEDEFVDRMADAGEKPANFEEIIETNRGTREQPPEDRVELEMGPNNCSA</sequence>
<gene>
    <name evidence="4" type="ORF">B1756_04220</name>
</gene>
<keyword evidence="5" id="KW-1185">Reference proteome</keyword>
<dbReference type="SUPFAM" id="SSF52821">
    <property type="entry name" value="Rhodanese/Cell cycle control phosphatase"/>
    <property type="match status" value="1"/>
</dbReference>
<dbReference type="InterPro" id="IPR051682">
    <property type="entry name" value="Mito_Persulfide_Diox"/>
</dbReference>
<protein>
    <submittedName>
        <fullName evidence="4">Rhodanese</fullName>
    </submittedName>
</protein>